<evidence type="ECO:0000313" key="2">
    <source>
        <dbReference type="EMBL" id="KAK4505744.1"/>
    </source>
</evidence>
<feature type="compositionally biased region" description="Basic and acidic residues" evidence="1">
    <location>
        <begin position="122"/>
        <end position="132"/>
    </location>
</feature>
<evidence type="ECO:0008006" key="4">
    <source>
        <dbReference type="Google" id="ProtNLM"/>
    </source>
</evidence>
<feature type="region of interest" description="Disordered" evidence="1">
    <location>
        <begin position="116"/>
        <end position="151"/>
    </location>
</feature>
<sequence>MASAESICHIITPVSNLGYGFDNIGVNNLLRQLAANRTPTAIVLNSHFDETGSAAGGSVGLPVGHRASCLRDVRRLLRCVGTHGVPLILNAVSTNAPQDHLDLVAEMVREAATQNSQSLKMVKVDSSEEQRSPSHGTVAQGTSSTGVQRSASPRTIGNIVQAFLEKAEARPDFEVLLSSSRCRLMPFMAFTSLCLKNTLDQIQAQAASMRGGVLHLAKILEEGGVSAIPRCAGAIGTLFSDGSFEVSPVGSRSQCSSISVASHILQPKSRLSVPEVGGALDLRQASYQTLENRTVRVRGTMLRRVSESERWFEAQARLQRPYRSVYLGRITDALLTTTIDTLLQRIKGYVQAQQPHFPADSWDLIFHVYGRGTPEIIVAGEITANSQDIARAMTEISRMATRLACGLQNRGAEFPDSTINVLSVAASE</sequence>
<comment type="caution">
    <text evidence="2">The sequence shown here is derived from an EMBL/GenBank/DDBJ whole genome shotgun (WGS) entry which is preliminary data.</text>
</comment>
<protein>
    <recommendedName>
        <fullName evidence="4">Homoserine kinase</fullName>
    </recommendedName>
</protein>
<feature type="compositionally biased region" description="Polar residues" evidence="1">
    <location>
        <begin position="133"/>
        <end position="151"/>
    </location>
</feature>
<reference evidence="2 3" key="1">
    <citation type="journal article" date="2023" name="G3 (Bethesda)">
        <title>A chromosome-level genome assembly of Zasmidium syzygii isolated from banana leaves.</title>
        <authorList>
            <person name="van Westerhoven A.C."/>
            <person name="Mehrabi R."/>
            <person name="Talebi R."/>
            <person name="Steentjes M.B.F."/>
            <person name="Corcolon B."/>
            <person name="Chong P.A."/>
            <person name="Kema G.H.J."/>
            <person name="Seidl M.F."/>
        </authorList>
    </citation>
    <scope>NUCLEOTIDE SEQUENCE [LARGE SCALE GENOMIC DNA]</scope>
    <source>
        <strain evidence="2 3">P124</strain>
    </source>
</reference>
<keyword evidence="3" id="KW-1185">Reference proteome</keyword>
<organism evidence="2 3">
    <name type="scientific">Zasmidium cellare</name>
    <name type="common">Wine cellar mold</name>
    <name type="synonym">Racodium cellare</name>
    <dbReference type="NCBI Taxonomy" id="395010"/>
    <lineage>
        <taxon>Eukaryota</taxon>
        <taxon>Fungi</taxon>
        <taxon>Dikarya</taxon>
        <taxon>Ascomycota</taxon>
        <taxon>Pezizomycotina</taxon>
        <taxon>Dothideomycetes</taxon>
        <taxon>Dothideomycetidae</taxon>
        <taxon>Mycosphaerellales</taxon>
        <taxon>Mycosphaerellaceae</taxon>
        <taxon>Zasmidium</taxon>
    </lineage>
</organism>
<proteinExistence type="predicted"/>
<gene>
    <name evidence="2" type="ORF">PRZ48_003709</name>
</gene>
<dbReference type="Proteomes" id="UP001305779">
    <property type="component" value="Unassembled WGS sequence"/>
</dbReference>
<evidence type="ECO:0000313" key="3">
    <source>
        <dbReference type="Proteomes" id="UP001305779"/>
    </source>
</evidence>
<evidence type="ECO:0000256" key="1">
    <source>
        <dbReference type="SAM" id="MobiDB-lite"/>
    </source>
</evidence>
<dbReference type="EMBL" id="JAXOVC010000002">
    <property type="protein sequence ID" value="KAK4505744.1"/>
    <property type="molecule type" value="Genomic_DNA"/>
</dbReference>
<name>A0ABR0EVT8_ZASCE</name>
<accession>A0ABR0EVT8</accession>